<evidence type="ECO:0008006" key="4">
    <source>
        <dbReference type="Google" id="ProtNLM"/>
    </source>
</evidence>
<evidence type="ECO:0000313" key="2">
    <source>
        <dbReference type="EMBL" id="PHJ19950.1"/>
    </source>
</evidence>
<evidence type="ECO:0000256" key="1">
    <source>
        <dbReference type="SAM" id="Phobius"/>
    </source>
</evidence>
<keyword evidence="1" id="KW-0472">Membrane</keyword>
<feature type="transmembrane region" description="Helical" evidence="1">
    <location>
        <begin position="89"/>
        <end position="111"/>
    </location>
</feature>
<dbReference type="GeneID" id="94429593"/>
<feature type="transmembrane region" description="Helical" evidence="1">
    <location>
        <begin position="50"/>
        <end position="77"/>
    </location>
</feature>
<dbReference type="AlphaFoldDB" id="A0A2C6KHI6"/>
<reference evidence="2 3" key="1">
    <citation type="journal article" date="2017" name="Int. J. Parasitol.">
        <title>The genome of the protozoan parasite Cystoisospora suis and a reverse vaccinology approach to identify vaccine candidates.</title>
        <authorList>
            <person name="Palmieri N."/>
            <person name="Shrestha A."/>
            <person name="Ruttkowski B."/>
            <person name="Beck T."/>
            <person name="Vogl C."/>
            <person name="Tomley F."/>
            <person name="Blake D.P."/>
            <person name="Joachim A."/>
        </authorList>
    </citation>
    <scope>NUCLEOTIDE SEQUENCE [LARGE SCALE GENOMIC DNA]</scope>
    <source>
        <strain evidence="2 3">Wien I</strain>
    </source>
</reference>
<sequence length="135" mass="16146">MYVFARISRRIYIDICRYVYGRKDVYRQVIIYMYQYRSTRRIEREISLSLYLIFLCSEILPCLSIDLSVSLLVYPVISSISIYSSSLSIYLFFSISTLLYLFFIFHLYLFFFSIYSSPYSLSLCTYLFSLSLLNP</sequence>
<dbReference type="VEuPathDB" id="ToxoDB:CSUI_006218"/>
<name>A0A2C6KHI6_9APIC</name>
<accession>A0A2C6KHI6</accession>
<proteinExistence type="predicted"/>
<dbReference type="Proteomes" id="UP000221165">
    <property type="component" value="Unassembled WGS sequence"/>
</dbReference>
<keyword evidence="3" id="KW-1185">Reference proteome</keyword>
<keyword evidence="1" id="KW-1133">Transmembrane helix</keyword>
<keyword evidence="1" id="KW-0812">Transmembrane</keyword>
<dbReference type="EMBL" id="MIGC01003102">
    <property type="protein sequence ID" value="PHJ19950.1"/>
    <property type="molecule type" value="Genomic_DNA"/>
</dbReference>
<evidence type="ECO:0000313" key="3">
    <source>
        <dbReference type="Proteomes" id="UP000221165"/>
    </source>
</evidence>
<dbReference type="RefSeq" id="XP_067921642.1">
    <property type="nucleotide sequence ID" value="XM_068066382.1"/>
</dbReference>
<gene>
    <name evidence="2" type="ORF">CSUI_006218</name>
</gene>
<comment type="caution">
    <text evidence="2">The sequence shown here is derived from an EMBL/GenBank/DDBJ whole genome shotgun (WGS) entry which is preliminary data.</text>
</comment>
<organism evidence="2 3">
    <name type="scientific">Cystoisospora suis</name>
    <dbReference type="NCBI Taxonomy" id="483139"/>
    <lineage>
        <taxon>Eukaryota</taxon>
        <taxon>Sar</taxon>
        <taxon>Alveolata</taxon>
        <taxon>Apicomplexa</taxon>
        <taxon>Conoidasida</taxon>
        <taxon>Coccidia</taxon>
        <taxon>Eucoccidiorida</taxon>
        <taxon>Eimeriorina</taxon>
        <taxon>Sarcocystidae</taxon>
        <taxon>Cystoisospora</taxon>
    </lineage>
</organism>
<protein>
    <recommendedName>
        <fullName evidence="4">Transmembrane protein</fullName>
    </recommendedName>
</protein>